<dbReference type="EMBL" id="QRPE01000005">
    <property type="protein sequence ID" value="RHL94398.1"/>
    <property type="molecule type" value="Genomic_DNA"/>
</dbReference>
<evidence type="ECO:0000256" key="3">
    <source>
        <dbReference type="ARBA" id="ARBA00022729"/>
    </source>
</evidence>
<name>A0A415NBV3_9BACE</name>
<keyword evidence="5" id="KW-0998">Cell outer membrane</keyword>
<comment type="subcellular location">
    <subcellularLocation>
        <location evidence="1">Cell outer membrane</location>
    </subcellularLocation>
</comment>
<dbReference type="OrthoDB" id="691231at2"/>
<feature type="domain" description="SusD-like N-terminal" evidence="7">
    <location>
        <begin position="62"/>
        <end position="208"/>
    </location>
</feature>
<proteinExistence type="inferred from homology"/>
<evidence type="ECO:0000256" key="4">
    <source>
        <dbReference type="ARBA" id="ARBA00023136"/>
    </source>
</evidence>
<reference evidence="9 11" key="2">
    <citation type="journal article" date="2019" name="Science, e1252229">
        <title>Invertible promoters mediate bacterial phase variation, antibiotic resistance, and host adaptation in the gut.</title>
        <authorList>
            <person name="Jiang X."/>
            <person name="Hall A.B."/>
            <person name="Arthur T.D."/>
            <person name="Plichta D.R."/>
            <person name="Covington C.T."/>
            <person name="Poyet M."/>
            <person name="Crothers J."/>
            <person name="Moses P.L."/>
            <person name="Tolonen A.C."/>
            <person name="Vlamakis H."/>
            <person name="Alm E.J."/>
            <person name="Xavier R.J."/>
        </authorList>
    </citation>
    <scope>NUCLEOTIDE SEQUENCE [LARGE SCALE GENOMIC DNA]</scope>
    <source>
        <strain evidence="11">bf_0095</strain>
        <strain evidence="9">Bf_0095</strain>
    </source>
</reference>
<dbReference type="GO" id="GO:0009279">
    <property type="term" value="C:cell outer membrane"/>
    <property type="evidence" value="ECO:0007669"/>
    <property type="project" value="UniProtKB-SubCell"/>
</dbReference>
<gene>
    <name evidence="8" type="ORF">DWZ95_07125</name>
    <name evidence="9" type="ORF">EAJ06_10885</name>
</gene>
<dbReference type="Pfam" id="PF14322">
    <property type="entry name" value="SusD-like_3"/>
    <property type="match status" value="1"/>
</dbReference>
<evidence type="ECO:0000313" key="8">
    <source>
        <dbReference type="EMBL" id="RHL94398.1"/>
    </source>
</evidence>
<evidence type="ECO:0000256" key="2">
    <source>
        <dbReference type="ARBA" id="ARBA00006275"/>
    </source>
</evidence>
<dbReference type="AlphaFoldDB" id="A0A415NBV3"/>
<dbReference type="InterPro" id="IPR012944">
    <property type="entry name" value="SusD_RagB_dom"/>
</dbReference>
<evidence type="ECO:0000256" key="1">
    <source>
        <dbReference type="ARBA" id="ARBA00004442"/>
    </source>
</evidence>
<evidence type="ECO:0000259" key="6">
    <source>
        <dbReference type="Pfam" id="PF07980"/>
    </source>
</evidence>
<dbReference type="SUPFAM" id="SSF48452">
    <property type="entry name" value="TPR-like"/>
    <property type="match status" value="1"/>
</dbReference>
<evidence type="ECO:0000313" key="9">
    <source>
        <dbReference type="EMBL" id="RYT80363.1"/>
    </source>
</evidence>
<evidence type="ECO:0000259" key="7">
    <source>
        <dbReference type="Pfam" id="PF14322"/>
    </source>
</evidence>
<protein>
    <submittedName>
        <fullName evidence="8">RagB/SusD family nutrient uptake outer membrane protein</fullName>
    </submittedName>
</protein>
<dbReference type="Proteomes" id="UP000291191">
    <property type="component" value="Unassembled WGS sequence"/>
</dbReference>
<dbReference type="EMBL" id="RCXO01000012">
    <property type="protein sequence ID" value="RYT80363.1"/>
    <property type="molecule type" value="Genomic_DNA"/>
</dbReference>
<dbReference type="Gene3D" id="1.25.40.390">
    <property type="match status" value="1"/>
</dbReference>
<dbReference type="GeneID" id="26160156"/>
<dbReference type="Pfam" id="PF07980">
    <property type="entry name" value="SusD_RagB"/>
    <property type="match status" value="1"/>
</dbReference>
<comment type="caution">
    <text evidence="8">The sequence shown here is derived from an EMBL/GenBank/DDBJ whole genome shotgun (WGS) entry which is preliminary data.</text>
</comment>
<evidence type="ECO:0000256" key="5">
    <source>
        <dbReference type="ARBA" id="ARBA00023237"/>
    </source>
</evidence>
<reference evidence="8 10" key="1">
    <citation type="submission" date="2018-08" db="EMBL/GenBank/DDBJ databases">
        <title>A genome reference for cultivated species of the human gut microbiota.</title>
        <authorList>
            <person name="Zou Y."/>
            <person name="Xue W."/>
            <person name="Luo G."/>
        </authorList>
    </citation>
    <scope>NUCLEOTIDE SEQUENCE [LARGE SCALE GENOMIC DNA]</scope>
    <source>
        <strain evidence="8 10">AF36-16BH</strain>
    </source>
</reference>
<comment type="similarity">
    <text evidence="2">Belongs to the SusD family.</text>
</comment>
<keyword evidence="11" id="KW-1185">Reference proteome</keyword>
<dbReference type="RefSeq" id="WP_007663897.1">
    <property type="nucleotide sequence ID" value="NZ_DAWCKB010000239.1"/>
</dbReference>
<evidence type="ECO:0000313" key="11">
    <source>
        <dbReference type="Proteomes" id="UP000291191"/>
    </source>
</evidence>
<evidence type="ECO:0000313" key="10">
    <source>
        <dbReference type="Proteomes" id="UP000285013"/>
    </source>
</evidence>
<dbReference type="InterPro" id="IPR033985">
    <property type="entry name" value="SusD-like_N"/>
</dbReference>
<dbReference type="Proteomes" id="UP000285013">
    <property type="component" value="Unassembled WGS sequence"/>
</dbReference>
<keyword evidence="3" id="KW-0732">Signal</keyword>
<organism evidence="8 10">
    <name type="scientific">Bacteroides intestinalis</name>
    <dbReference type="NCBI Taxonomy" id="329854"/>
    <lineage>
        <taxon>Bacteria</taxon>
        <taxon>Pseudomonadati</taxon>
        <taxon>Bacteroidota</taxon>
        <taxon>Bacteroidia</taxon>
        <taxon>Bacteroidales</taxon>
        <taxon>Bacteroidaceae</taxon>
        <taxon>Bacteroides</taxon>
    </lineage>
</organism>
<feature type="domain" description="RagB/SusD" evidence="6">
    <location>
        <begin position="311"/>
        <end position="585"/>
    </location>
</feature>
<keyword evidence="4" id="KW-0472">Membrane</keyword>
<accession>A0A415NBV3</accession>
<sequence length="586" mass="65656">MKKKIIPFIIGALMLTGCDDLFSPAIENFQGVENMHNDAEYARGILHNVYSLIPGYYDNSEYGTDDAVTNQPSNVYLQMATGAWTSSSYNPQNQWTNSYGAIQYINLFLANVEGVKWSDDEELNKLFAQRLIGEAYGLRGMFYFYLLRAHAGFGANGELLGVPIFTEPQTVESNFNQPRASFQACVEQIYNDLSEAERRLPYEYEDVSGSVPTDFQNLTTDVGKYNTVMGAKARQLYNGIIARAFRARTAILAASPLFEDAANAATWADAANAAAAVIDYKGGISGLASDGVEYYSPTIVNTIQDGANPNEILWRGNKGSGDNDQESQNFPPSLYGNGYMNPSQNLVDAFPMSNGYPISDVTASGYDANNPYAGRDPRLGKYIFYNGSTISEKSITININEGNQDGVNVTENRSTRTGYYMRKRLRMDVNCNPASISKQPHYTPRIRYTEMYLIYAEAANEAWGPKNANGKGFSAYDIIKAIRKRAGVGGADDAYLEACAASKEQMRELIRNERRLELCFEGFRFWDLRRWKANLNESVYGINWSGNSYQKITVEERSYEDYMYCCPIPNSEILKYSNLIQNRGWK</sequence>
<dbReference type="PROSITE" id="PS51257">
    <property type="entry name" value="PROKAR_LIPOPROTEIN"/>
    <property type="match status" value="1"/>
</dbReference>
<dbReference type="InterPro" id="IPR011990">
    <property type="entry name" value="TPR-like_helical_dom_sf"/>
</dbReference>